<evidence type="ECO:0000313" key="5">
    <source>
        <dbReference type="Proteomes" id="UP000825134"/>
    </source>
</evidence>
<feature type="region of interest" description="Disordered" evidence="1">
    <location>
        <begin position="103"/>
        <end position="167"/>
    </location>
</feature>
<evidence type="ECO:0000313" key="2">
    <source>
        <dbReference type="EMBL" id="QHP83151.1"/>
    </source>
</evidence>
<feature type="compositionally biased region" description="Polar residues" evidence="1">
    <location>
        <begin position="188"/>
        <end position="215"/>
    </location>
</feature>
<organism evidence="3 5">
    <name type="scientific">Chlamydia suis</name>
    <dbReference type="NCBI Taxonomy" id="83559"/>
    <lineage>
        <taxon>Bacteria</taxon>
        <taxon>Pseudomonadati</taxon>
        <taxon>Chlamydiota</taxon>
        <taxon>Chlamydiia</taxon>
        <taxon>Chlamydiales</taxon>
        <taxon>Chlamydiaceae</taxon>
        <taxon>Chlamydia/Chlamydophila group</taxon>
        <taxon>Chlamydia</taxon>
    </lineage>
</organism>
<dbReference type="RefSeq" id="WP_181389213.1">
    <property type="nucleotide sequence ID" value="NZ_CP035278.1"/>
</dbReference>
<keyword evidence="4" id="KW-1185">Reference proteome</keyword>
<feature type="compositionally biased region" description="Polar residues" evidence="1">
    <location>
        <begin position="103"/>
        <end position="121"/>
    </location>
</feature>
<sequence>MDTPTPFSSVSANTSLKGELGNVSQVLIQEKGVLKTTFGEVVLSSSIEECCNETLISSLGIASIYTAQEGLLSPVSQHSLIFLPPETVELEIQISELMQALEDTSSSNPSHLLQKGTTAPTQPAPKGTFSLFSMQAKPASPTLSHQGKNSPQPLARPFAMQGQPSLLSNPVRGVIKAVPSSIVPHTRANPSPSQGASNDSSRSYQSALSTKATQHPQKEWERSAPITKTYSAEKGKQEGRQERNSNQEHNHKDSHQEEDQTDDVKVWTKTKSKSSLSSDHVNETDTNIFSVSHFAYNAASRSSCKANPESCQSSFQKKPPSPMSLFSSPTTTEETPKTPPIENVFLRFMKLMARILGQAEAEAHELYLRVKERTDNVDTLTLLLSKINNEKGAIDWNQNTEMQALVDQAKKLGVSIGDSYTWSEDEKKLLKENIQMRKENMEKITQLERTDMQRLLQEVSQCHQARSNVLKLLKELMDTFIYNMRP</sequence>
<dbReference type="EMBL" id="CP063185">
    <property type="protein sequence ID" value="QYC73996.1"/>
    <property type="molecule type" value="Genomic_DNA"/>
</dbReference>
<feature type="region of interest" description="Disordered" evidence="1">
    <location>
        <begin position="305"/>
        <end position="338"/>
    </location>
</feature>
<feature type="compositionally biased region" description="Polar residues" evidence="1">
    <location>
        <begin position="141"/>
        <end position="152"/>
    </location>
</feature>
<dbReference type="Proteomes" id="UP000825134">
    <property type="component" value="Chromosome"/>
</dbReference>
<evidence type="ECO:0000256" key="1">
    <source>
        <dbReference type="SAM" id="MobiDB-lite"/>
    </source>
</evidence>
<dbReference type="Proteomes" id="UP000512184">
    <property type="component" value="Chromosome"/>
</dbReference>
<gene>
    <name evidence="2" type="primary">hypothetical protein</name>
    <name evidence="2" type="ORF">Chls_276</name>
    <name evidence="3" type="ORF">INQ84_02545</name>
</gene>
<feature type="compositionally biased region" description="Polar residues" evidence="1">
    <location>
        <begin position="305"/>
        <end position="316"/>
    </location>
</feature>
<evidence type="ECO:0000313" key="4">
    <source>
        <dbReference type="Proteomes" id="UP000512184"/>
    </source>
</evidence>
<proteinExistence type="predicted"/>
<name>A0AAQ0J678_9CHLA</name>
<protein>
    <submittedName>
        <fullName evidence="3">Uncharacterized protein</fullName>
    </submittedName>
</protein>
<feature type="compositionally biased region" description="Basic and acidic residues" evidence="1">
    <location>
        <begin position="231"/>
        <end position="265"/>
    </location>
</feature>
<reference evidence="3" key="2">
    <citation type="journal article" date="2021" name="Front. Microbiol.">
        <title>Generation of Tetracycline and Rifamycin Resistant Chlamydia Suis Recombinants.</title>
        <authorList>
            <person name="Marti H."/>
            <person name="Bommana S."/>
            <person name="Read T.D."/>
            <person name="Pesch T."/>
            <person name="Prahauser B."/>
            <person name="Dean D."/>
            <person name="Borel N."/>
        </authorList>
    </citation>
    <scope>NUCLEOTIDE SEQUENCE</scope>
    <source>
        <strain evidence="3">208.1</strain>
    </source>
</reference>
<dbReference type="EMBL" id="CP035278">
    <property type="protein sequence ID" value="QHP83151.1"/>
    <property type="molecule type" value="Genomic_DNA"/>
</dbReference>
<dbReference type="AlphaFoldDB" id="A0AAQ0J678"/>
<feature type="region of interest" description="Disordered" evidence="1">
    <location>
        <begin position="180"/>
        <end position="265"/>
    </location>
</feature>
<accession>A0AAQ0J678</accession>
<reference evidence="2 4" key="1">
    <citation type="submission" date="2019-01" db="EMBL/GenBank/DDBJ databases">
        <title>Whole genome sequencing and annotation enables comparative genome analysis that reveals unique features of the Chlamydia suis R19 Genome.</title>
        <authorList>
            <person name="Dimond Z.E."/>
        </authorList>
    </citation>
    <scope>NUCLEOTIDE SEQUENCE [LARGE SCALE GENOMIC DNA]</scope>
    <source>
        <strain evidence="2 4">R19</strain>
    </source>
</reference>
<evidence type="ECO:0000313" key="3">
    <source>
        <dbReference type="EMBL" id="QYC73996.1"/>
    </source>
</evidence>